<dbReference type="InterPro" id="IPR035932">
    <property type="entry name" value="HflD-like_sf"/>
</dbReference>
<dbReference type="AlphaFoldDB" id="A0A5B8SQM1"/>
<evidence type="ECO:0000256" key="2">
    <source>
        <dbReference type="ARBA" id="ARBA00022490"/>
    </source>
</evidence>
<organism evidence="5 6">
    <name type="scientific">Pistricoccus aurantiacus</name>
    <dbReference type="NCBI Taxonomy" id="1883414"/>
    <lineage>
        <taxon>Bacteria</taxon>
        <taxon>Pseudomonadati</taxon>
        <taxon>Pseudomonadota</taxon>
        <taxon>Gammaproteobacteria</taxon>
        <taxon>Oceanospirillales</taxon>
        <taxon>Halomonadaceae</taxon>
        <taxon>Pistricoccus</taxon>
    </lineage>
</organism>
<dbReference type="HAMAP" id="MF_00695">
    <property type="entry name" value="HflD_protein"/>
    <property type="match status" value="1"/>
</dbReference>
<keyword evidence="1 4" id="KW-1003">Cell membrane</keyword>
<dbReference type="RefSeq" id="WP_147184484.1">
    <property type="nucleotide sequence ID" value="NZ_CP042382.1"/>
</dbReference>
<evidence type="ECO:0000313" key="6">
    <source>
        <dbReference type="Proteomes" id="UP000321272"/>
    </source>
</evidence>
<dbReference type="OrthoDB" id="9788031at2"/>
<dbReference type="PANTHER" id="PTHR38100">
    <property type="entry name" value="HIGH FREQUENCY LYSOGENIZATION PROTEIN HFLD"/>
    <property type="match status" value="1"/>
</dbReference>
<dbReference type="GO" id="GO:0005737">
    <property type="term" value="C:cytoplasm"/>
    <property type="evidence" value="ECO:0007669"/>
    <property type="project" value="UniProtKB-SubCell"/>
</dbReference>
<dbReference type="KEGG" id="paur:FGL86_10320"/>
<evidence type="ECO:0000256" key="4">
    <source>
        <dbReference type="HAMAP-Rule" id="MF_00695"/>
    </source>
</evidence>
<dbReference type="InterPro" id="IPR007451">
    <property type="entry name" value="HflD"/>
</dbReference>
<protein>
    <recommendedName>
        <fullName evidence="4">High frequency lysogenization protein HflD homolog</fullName>
    </recommendedName>
</protein>
<evidence type="ECO:0000256" key="3">
    <source>
        <dbReference type="ARBA" id="ARBA00023136"/>
    </source>
</evidence>
<keyword evidence="6" id="KW-1185">Reference proteome</keyword>
<dbReference type="PANTHER" id="PTHR38100:SF1">
    <property type="entry name" value="HIGH FREQUENCY LYSOGENIZATION PROTEIN HFLD"/>
    <property type="match status" value="1"/>
</dbReference>
<keyword evidence="3 4" id="KW-0472">Membrane</keyword>
<gene>
    <name evidence="4 5" type="primary">hflD</name>
    <name evidence="5" type="ORF">FGL86_10320</name>
</gene>
<dbReference type="Pfam" id="PF04356">
    <property type="entry name" value="DUF489"/>
    <property type="match status" value="1"/>
</dbReference>
<name>A0A5B8SQM1_9GAMM</name>
<reference evidence="5 6" key="1">
    <citation type="submission" date="2019-06" db="EMBL/GenBank/DDBJ databases">
        <title>Genome analyses of bacteria isolated from kimchi.</title>
        <authorList>
            <person name="Lee S."/>
            <person name="Ahn S."/>
            <person name="Roh S."/>
        </authorList>
    </citation>
    <scope>NUCLEOTIDE SEQUENCE [LARGE SCALE GENOMIC DNA]</scope>
    <source>
        <strain evidence="5 6">CBA4606</strain>
    </source>
</reference>
<dbReference type="EMBL" id="CP042382">
    <property type="protein sequence ID" value="QEA39432.1"/>
    <property type="molecule type" value="Genomic_DNA"/>
</dbReference>
<dbReference type="SUPFAM" id="SSF101322">
    <property type="entry name" value="YcfC-like"/>
    <property type="match status" value="1"/>
</dbReference>
<sequence length="213" mass="23838">MTPTPIHTAPQSPIARQTLALAGVFQAATVVDELARNGQADERAWKTLIRATVDTNPESFESIYGGHPNNLRQGLEVLKAVVGQRQSVNPAVLRYGFSLLLLMGKLRKDTAMLDTLGERLGRVQEQAAHFGDTHENVVASLGELYQDTLSTFRYRIVVQGNPTLLQQRMMPERVRAALLSGVRFGLLWHQQGGRRWKLILQRGAMRRALEQFN</sequence>
<evidence type="ECO:0000313" key="5">
    <source>
        <dbReference type="EMBL" id="QEA39432.1"/>
    </source>
</evidence>
<accession>A0A5B8SQM1</accession>
<dbReference type="NCBIfam" id="NF001246">
    <property type="entry name" value="PRK00218.1-2"/>
    <property type="match status" value="1"/>
</dbReference>
<dbReference type="Proteomes" id="UP000321272">
    <property type="component" value="Chromosome"/>
</dbReference>
<proteinExistence type="inferred from homology"/>
<dbReference type="GO" id="GO:0005886">
    <property type="term" value="C:plasma membrane"/>
    <property type="evidence" value="ECO:0007669"/>
    <property type="project" value="UniProtKB-SubCell"/>
</dbReference>
<comment type="similarity">
    <text evidence="4">Belongs to the HflD family.</text>
</comment>
<evidence type="ECO:0000256" key="1">
    <source>
        <dbReference type="ARBA" id="ARBA00022475"/>
    </source>
</evidence>
<keyword evidence="2 4" id="KW-0963">Cytoplasm</keyword>
<dbReference type="Gene3D" id="1.10.3890.10">
    <property type="entry name" value="HflD-like"/>
    <property type="match status" value="1"/>
</dbReference>
<comment type="subcellular location">
    <subcellularLocation>
        <location evidence="4">Cytoplasm</location>
    </subcellularLocation>
    <subcellularLocation>
        <location evidence="4">Cell membrane</location>
        <topology evidence="4">Peripheral membrane protein</topology>
        <orientation evidence="4">Cytoplasmic side</orientation>
    </subcellularLocation>
</comment>